<organism evidence="2 3">
    <name type="scientific">Melanomma pulvis-pyrius CBS 109.77</name>
    <dbReference type="NCBI Taxonomy" id="1314802"/>
    <lineage>
        <taxon>Eukaryota</taxon>
        <taxon>Fungi</taxon>
        <taxon>Dikarya</taxon>
        <taxon>Ascomycota</taxon>
        <taxon>Pezizomycotina</taxon>
        <taxon>Dothideomycetes</taxon>
        <taxon>Pleosporomycetidae</taxon>
        <taxon>Pleosporales</taxon>
        <taxon>Melanommataceae</taxon>
        <taxon>Melanomma</taxon>
    </lineage>
</organism>
<feature type="compositionally biased region" description="Pro residues" evidence="1">
    <location>
        <begin position="142"/>
        <end position="154"/>
    </location>
</feature>
<evidence type="ECO:0000313" key="3">
    <source>
        <dbReference type="Proteomes" id="UP000799757"/>
    </source>
</evidence>
<dbReference type="Proteomes" id="UP000799757">
    <property type="component" value="Unassembled WGS sequence"/>
</dbReference>
<name>A0A6A6WT32_9PLEO</name>
<evidence type="ECO:0000256" key="1">
    <source>
        <dbReference type="SAM" id="MobiDB-lite"/>
    </source>
</evidence>
<reference evidence="2" key="1">
    <citation type="journal article" date="2020" name="Stud. Mycol.">
        <title>101 Dothideomycetes genomes: a test case for predicting lifestyles and emergence of pathogens.</title>
        <authorList>
            <person name="Haridas S."/>
            <person name="Albert R."/>
            <person name="Binder M."/>
            <person name="Bloem J."/>
            <person name="Labutti K."/>
            <person name="Salamov A."/>
            <person name="Andreopoulos B."/>
            <person name="Baker S."/>
            <person name="Barry K."/>
            <person name="Bills G."/>
            <person name="Bluhm B."/>
            <person name="Cannon C."/>
            <person name="Castanera R."/>
            <person name="Culley D."/>
            <person name="Daum C."/>
            <person name="Ezra D."/>
            <person name="Gonzalez J."/>
            <person name="Henrissat B."/>
            <person name="Kuo A."/>
            <person name="Liang C."/>
            <person name="Lipzen A."/>
            <person name="Lutzoni F."/>
            <person name="Magnuson J."/>
            <person name="Mondo S."/>
            <person name="Nolan M."/>
            <person name="Ohm R."/>
            <person name="Pangilinan J."/>
            <person name="Park H.-J."/>
            <person name="Ramirez L."/>
            <person name="Alfaro M."/>
            <person name="Sun H."/>
            <person name="Tritt A."/>
            <person name="Yoshinaga Y."/>
            <person name="Zwiers L.-H."/>
            <person name="Turgeon B."/>
            <person name="Goodwin S."/>
            <person name="Spatafora J."/>
            <person name="Crous P."/>
            <person name="Grigoriev I."/>
        </authorList>
    </citation>
    <scope>NUCLEOTIDE SEQUENCE</scope>
    <source>
        <strain evidence="2">CBS 109.77</strain>
    </source>
</reference>
<evidence type="ECO:0000313" key="2">
    <source>
        <dbReference type="EMBL" id="KAF2787065.1"/>
    </source>
</evidence>
<proteinExistence type="predicted"/>
<dbReference type="EMBL" id="MU002366">
    <property type="protein sequence ID" value="KAF2787065.1"/>
    <property type="molecule type" value="Genomic_DNA"/>
</dbReference>
<protein>
    <submittedName>
        <fullName evidence="2">Uncharacterized protein</fullName>
    </submittedName>
</protein>
<accession>A0A6A6WT32</accession>
<dbReference type="AlphaFoldDB" id="A0A6A6WT32"/>
<sequence length="154" mass="16352">MYSFPFLLLLYHRVYPDLTNSSEDRLVIATCCSFVSFSLPLSLPLSQSLPSSSISPSSASSPVFCFLAMCEVGLTTAEVERALTSIDERDVPRLRFLSLEDRWTAVDEEATTSTGTELSASSPATGSLSSSSLSFSSTSPSSSPPPPPSTSPSP</sequence>
<feature type="non-terminal residue" evidence="2">
    <location>
        <position position="154"/>
    </location>
</feature>
<keyword evidence="3" id="KW-1185">Reference proteome</keyword>
<gene>
    <name evidence="2" type="ORF">K505DRAFT_133371</name>
</gene>
<feature type="region of interest" description="Disordered" evidence="1">
    <location>
        <begin position="107"/>
        <end position="154"/>
    </location>
</feature>
<feature type="compositionally biased region" description="Low complexity" evidence="1">
    <location>
        <begin position="118"/>
        <end position="141"/>
    </location>
</feature>